<dbReference type="Proteomes" id="UP000786387">
    <property type="component" value="Unassembled WGS sequence"/>
</dbReference>
<sequence length="175" mass="19367">MNNRKIFSEERMFHDLAQAQSLIGKTLAGVRNVQYYFESEKVTDDIGDIEWRCTDGTVVSMFLLTNGESVGADTLPAEVPLGFDLQVGERCSWQAEDLLSALTANHLAGENIASVQAHVDRHINYGYKVLSGFKVAFESGEFILYYNCGDDSAALLNQLPSTSESIKSEFLESLL</sequence>
<protein>
    <recommendedName>
        <fullName evidence="3">DUF4304 domain-containing protein</fullName>
    </recommendedName>
</protein>
<name>A0ABR5Z1U0_9GAMM</name>
<evidence type="ECO:0000313" key="2">
    <source>
        <dbReference type="Proteomes" id="UP000786387"/>
    </source>
</evidence>
<accession>A0ABR5Z1U0</accession>
<evidence type="ECO:0008006" key="3">
    <source>
        <dbReference type="Google" id="ProtNLM"/>
    </source>
</evidence>
<comment type="caution">
    <text evidence="1">The sequence shown here is derived from an EMBL/GenBank/DDBJ whole genome shotgun (WGS) entry which is preliminary data.</text>
</comment>
<reference evidence="1 2" key="1">
    <citation type="submission" date="2020-02" db="EMBL/GenBank/DDBJ databases">
        <title>Synteny-based analysis reveals conserved mechanism for high triclosan tolerance in Pseudomonas, as well as instances of horizontal transfer.</title>
        <authorList>
            <person name="Mcfarland A.G."/>
            <person name="Bertucci H.K."/>
            <person name="Litmann E."/>
            <person name="Shen J."/>
            <person name="Huttenhower C."/>
            <person name="Hartmann E.M."/>
        </authorList>
    </citation>
    <scope>NUCLEOTIDE SEQUENCE [LARGE SCALE GENOMIC DNA]</scope>
    <source>
        <strain evidence="1 2">115A1</strain>
    </source>
</reference>
<gene>
    <name evidence="1" type="ORF">G7026_12415</name>
</gene>
<dbReference type="EMBL" id="JAAMRF010000005">
    <property type="protein sequence ID" value="MBA1274161.1"/>
    <property type="molecule type" value="Genomic_DNA"/>
</dbReference>
<dbReference type="RefSeq" id="WP_181071196.1">
    <property type="nucleotide sequence ID" value="NZ_JAAMRF010000005.1"/>
</dbReference>
<evidence type="ECO:0000313" key="1">
    <source>
        <dbReference type="EMBL" id="MBA1274161.1"/>
    </source>
</evidence>
<proteinExistence type="predicted"/>
<keyword evidence="2" id="KW-1185">Reference proteome</keyword>
<organism evidence="1 2">
    <name type="scientific">Stutzerimonas azotifigens</name>
    <dbReference type="NCBI Taxonomy" id="291995"/>
    <lineage>
        <taxon>Bacteria</taxon>
        <taxon>Pseudomonadati</taxon>
        <taxon>Pseudomonadota</taxon>
        <taxon>Gammaproteobacteria</taxon>
        <taxon>Pseudomonadales</taxon>
        <taxon>Pseudomonadaceae</taxon>
        <taxon>Stutzerimonas</taxon>
    </lineage>
</organism>